<evidence type="ECO:0000256" key="7">
    <source>
        <dbReference type="ARBA" id="ARBA00023136"/>
    </source>
</evidence>
<keyword evidence="5 9" id="KW-0812">Transmembrane</keyword>
<name>A0A1T5LSR3_9GAMM</name>
<feature type="transmembrane region" description="Helical" evidence="9">
    <location>
        <begin position="76"/>
        <end position="96"/>
    </location>
</feature>
<evidence type="ECO:0000313" key="11">
    <source>
        <dbReference type="EMBL" id="SKC79016.1"/>
    </source>
</evidence>
<comment type="similarity">
    <text evidence="8">Belongs to the NhaC Na(+)/H(+) (TC 2.A.35) antiporter family.</text>
</comment>
<dbReference type="PANTHER" id="PTHR33451">
    <property type="entry name" value="MALATE-2H(+)/NA(+)-LACTATE ANTIPORTER"/>
    <property type="match status" value="1"/>
</dbReference>
<dbReference type="RefSeq" id="WP_079725344.1">
    <property type="nucleotide sequence ID" value="NZ_BMCL01000001.1"/>
</dbReference>
<dbReference type="Pfam" id="PF03553">
    <property type="entry name" value="Na_H_antiporter"/>
    <property type="match status" value="1"/>
</dbReference>
<keyword evidence="7 9" id="KW-0472">Membrane</keyword>
<evidence type="ECO:0000256" key="5">
    <source>
        <dbReference type="ARBA" id="ARBA00022692"/>
    </source>
</evidence>
<organism evidence="11 12">
    <name type="scientific">Pseudoxanthomonas indica</name>
    <dbReference type="NCBI Taxonomy" id="428993"/>
    <lineage>
        <taxon>Bacteria</taxon>
        <taxon>Pseudomonadati</taxon>
        <taxon>Pseudomonadota</taxon>
        <taxon>Gammaproteobacteria</taxon>
        <taxon>Lysobacterales</taxon>
        <taxon>Lysobacteraceae</taxon>
        <taxon>Pseudoxanthomonas</taxon>
    </lineage>
</organism>
<feature type="transmembrane region" description="Helical" evidence="9">
    <location>
        <begin position="35"/>
        <end position="56"/>
    </location>
</feature>
<feature type="domain" description="Na+/H+ antiporter NhaC-like C-terminal" evidence="10">
    <location>
        <begin position="63"/>
        <end position="216"/>
    </location>
</feature>
<evidence type="ECO:0000256" key="4">
    <source>
        <dbReference type="ARBA" id="ARBA00022475"/>
    </source>
</evidence>
<protein>
    <submittedName>
        <fullName evidence="11">Putative methionine transporter, NhaC family</fullName>
    </submittedName>
</protein>
<evidence type="ECO:0000256" key="8">
    <source>
        <dbReference type="ARBA" id="ARBA00038435"/>
    </source>
</evidence>
<feature type="transmembrane region" description="Helical" evidence="9">
    <location>
        <begin position="332"/>
        <end position="355"/>
    </location>
</feature>
<reference evidence="11 12" key="1">
    <citation type="submission" date="2017-02" db="EMBL/GenBank/DDBJ databases">
        <authorList>
            <person name="Peterson S.W."/>
        </authorList>
    </citation>
    <scope>NUCLEOTIDE SEQUENCE [LARGE SCALE GENOMIC DNA]</scope>
    <source>
        <strain evidence="11 12">P15</strain>
    </source>
</reference>
<keyword evidence="6 9" id="KW-1133">Transmembrane helix</keyword>
<dbReference type="PANTHER" id="PTHR33451:SF5">
    <property type="entry name" value="NA+_H+ ANTIPORTER"/>
    <property type="match status" value="1"/>
</dbReference>
<gene>
    <name evidence="11" type="ORF">SAMN06296058_3021</name>
</gene>
<feature type="transmembrane region" description="Helical" evidence="9">
    <location>
        <begin position="406"/>
        <end position="428"/>
    </location>
</feature>
<dbReference type="Proteomes" id="UP000190341">
    <property type="component" value="Unassembled WGS sequence"/>
</dbReference>
<dbReference type="InterPro" id="IPR018461">
    <property type="entry name" value="Na/H_Antiport_NhaC-like_C"/>
</dbReference>
<keyword evidence="4" id="KW-1003">Cell membrane</keyword>
<sequence>MSARPSAIALTPLLLFLAIFFGAGLYYTAQGDAMGFYQLHAPVAILPALALGLWIAHRRGARAMDTLLHGMGDANIILMCLIFLLAGAFATVTKQIGAVDAVVALGVGALPPALILPGLFLVAGFLSLAVGTSMGTIAAVTPIALGVSDAAGIDRALVVGAVIGGATFGDNLSVISDTAIAAARTQGCSVREKFRENVKIALPAALLTLVVLGVVGDASPVTASEGASPWLVLPYLLVLVLAVMGLDVLVVLSIGLVVAGLFGFFLGDQDYSLSVFTNDVYAGFESVVEITLLALFIGGLGALIKASGGLNWLAAQISRIARGNTGRRTGEWSVAALAAVTDVFTANNTVAILISGSVARDIAERHDVPPARAASLLDIFVCSVQSLLPYGAQILLAASLAGLSPLALIGKAHYCWLLVAVTILFMLWPSRRRVAQVAAR</sequence>
<proteinExistence type="inferred from homology"/>
<evidence type="ECO:0000256" key="6">
    <source>
        <dbReference type="ARBA" id="ARBA00022989"/>
    </source>
</evidence>
<feature type="transmembrane region" description="Helical" evidence="9">
    <location>
        <begin position="200"/>
        <end position="221"/>
    </location>
</feature>
<dbReference type="AlphaFoldDB" id="A0A1T5LSR3"/>
<dbReference type="EMBL" id="FUZV01000002">
    <property type="protein sequence ID" value="SKC79016.1"/>
    <property type="molecule type" value="Genomic_DNA"/>
</dbReference>
<evidence type="ECO:0000256" key="2">
    <source>
        <dbReference type="ARBA" id="ARBA00022448"/>
    </source>
</evidence>
<keyword evidence="12" id="KW-1185">Reference proteome</keyword>
<feature type="transmembrane region" description="Helical" evidence="9">
    <location>
        <begin position="287"/>
        <end position="304"/>
    </location>
</feature>
<feature type="transmembrane region" description="Helical" evidence="9">
    <location>
        <begin position="233"/>
        <end position="266"/>
    </location>
</feature>
<accession>A0A1T5LSR3</accession>
<evidence type="ECO:0000256" key="9">
    <source>
        <dbReference type="SAM" id="Phobius"/>
    </source>
</evidence>
<dbReference type="GO" id="GO:0005886">
    <property type="term" value="C:plasma membrane"/>
    <property type="evidence" value="ECO:0007669"/>
    <property type="project" value="UniProtKB-SubCell"/>
</dbReference>
<keyword evidence="3" id="KW-0050">Antiport</keyword>
<evidence type="ECO:0000259" key="10">
    <source>
        <dbReference type="Pfam" id="PF03553"/>
    </source>
</evidence>
<dbReference type="STRING" id="428993.SAMN06296058_3021"/>
<feature type="transmembrane region" description="Helical" evidence="9">
    <location>
        <begin position="102"/>
        <end position="126"/>
    </location>
</feature>
<evidence type="ECO:0000256" key="3">
    <source>
        <dbReference type="ARBA" id="ARBA00022449"/>
    </source>
</evidence>
<dbReference type="InterPro" id="IPR052180">
    <property type="entry name" value="NhaC_Na-H+_Antiporter"/>
</dbReference>
<dbReference type="OrthoDB" id="9762978at2"/>
<evidence type="ECO:0000313" key="12">
    <source>
        <dbReference type="Proteomes" id="UP000190341"/>
    </source>
</evidence>
<feature type="transmembrane region" description="Helical" evidence="9">
    <location>
        <begin position="7"/>
        <end position="29"/>
    </location>
</feature>
<keyword evidence="2" id="KW-0813">Transport</keyword>
<evidence type="ECO:0000256" key="1">
    <source>
        <dbReference type="ARBA" id="ARBA00004651"/>
    </source>
</evidence>
<comment type="subcellular location">
    <subcellularLocation>
        <location evidence="1">Cell membrane</location>
        <topology evidence="1">Multi-pass membrane protein</topology>
    </subcellularLocation>
</comment>
<dbReference type="GO" id="GO:0015297">
    <property type="term" value="F:antiporter activity"/>
    <property type="evidence" value="ECO:0007669"/>
    <property type="project" value="UniProtKB-KW"/>
</dbReference>